<name>A0A8J5ZBE4_9ROSI</name>
<sequence>MISEGVTAQSQKDVKSLQQDVSKLQQDFSQLEYLGRLSALSSVRQPPDKGKGVLGGPPPSFPPKEPQSGHSLKDPLPSFAGIDRGTFAQWGNHKLECPKFDDTGFRGWWAKLTQYFEAERVPSTARVKTNPMADLVTLKQQISLLNQVQLPESCAVSIFSSNLKSEIIQYMQLFKPKSSVEGFLLARQVENILNHSLKCGFLLPCSSPGRSFASITMHGQSSKNQQIATLRVHNMGTMGSGNNSSSASAMGSSKGVNKTLSLAEIEERRRKELSFLVRGKIWCRS</sequence>
<feature type="region of interest" description="Disordered" evidence="1">
    <location>
        <begin position="42"/>
        <end position="75"/>
    </location>
</feature>
<dbReference type="EMBL" id="JAHUZN010000001">
    <property type="protein sequence ID" value="KAG8503309.1"/>
    <property type="molecule type" value="Genomic_DNA"/>
</dbReference>
<dbReference type="AlphaFoldDB" id="A0A8J5ZBE4"/>
<protein>
    <submittedName>
        <fullName evidence="2">Uncharacterized protein</fullName>
    </submittedName>
</protein>
<proteinExistence type="predicted"/>
<feature type="region of interest" description="Disordered" evidence="1">
    <location>
        <begin position="1"/>
        <end position="21"/>
    </location>
</feature>
<comment type="caution">
    <text evidence="2">The sequence shown here is derived from an EMBL/GenBank/DDBJ whole genome shotgun (WGS) entry which is preliminary data.</text>
</comment>
<evidence type="ECO:0000256" key="1">
    <source>
        <dbReference type="SAM" id="MobiDB-lite"/>
    </source>
</evidence>
<reference evidence="2 3" key="1">
    <citation type="journal article" date="2021" name="bioRxiv">
        <title>The Gossypium anomalum genome as a resource for cotton improvement and evolutionary analysis of hybrid incompatibility.</title>
        <authorList>
            <person name="Grover C.E."/>
            <person name="Yuan D."/>
            <person name="Arick M.A."/>
            <person name="Miller E.R."/>
            <person name="Hu G."/>
            <person name="Peterson D.G."/>
            <person name="Wendel J.F."/>
            <person name="Udall J.A."/>
        </authorList>
    </citation>
    <scope>NUCLEOTIDE SEQUENCE [LARGE SCALE GENOMIC DNA]</scope>
    <source>
        <strain evidence="2">JFW-Udall</strain>
        <tissue evidence="2">Leaf</tissue>
    </source>
</reference>
<dbReference type="OrthoDB" id="1933597at2759"/>
<accession>A0A8J5ZBE4</accession>
<organism evidence="2 3">
    <name type="scientific">Gossypium anomalum</name>
    <dbReference type="NCBI Taxonomy" id="47600"/>
    <lineage>
        <taxon>Eukaryota</taxon>
        <taxon>Viridiplantae</taxon>
        <taxon>Streptophyta</taxon>
        <taxon>Embryophyta</taxon>
        <taxon>Tracheophyta</taxon>
        <taxon>Spermatophyta</taxon>
        <taxon>Magnoliopsida</taxon>
        <taxon>eudicotyledons</taxon>
        <taxon>Gunneridae</taxon>
        <taxon>Pentapetalae</taxon>
        <taxon>rosids</taxon>
        <taxon>malvids</taxon>
        <taxon>Malvales</taxon>
        <taxon>Malvaceae</taxon>
        <taxon>Malvoideae</taxon>
        <taxon>Gossypium</taxon>
    </lineage>
</organism>
<dbReference type="Proteomes" id="UP000701853">
    <property type="component" value="Chromosome 1"/>
</dbReference>
<evidence type="ECO:0000313" key="3">
    <source>
        <dbReference type="Proteomes" id="UP000701853"/>
    </source>
</evidence>
<feature type="compositionally biased region" description="Pro residues" evidence="1">
    <location>
        <begin position="56"/>
        <end position="65"/>
    </location>
</feature>
<evidence type="ECO:0000313" key="2">
    <source>
        <dbReference type="EMBL" id="KAG8503309.1"/>
    </source>
</evidence>
<gene>
    <name evidence="2" type="ORF">CXB51_001275</name>
</gene>
<keyword evidence="3" id="KW-1185">Reference proteome</keyword>